<reference evidence="8 9" key="1">
    <citation type="submission" date="2013-02" db="EMBL/GenBank/DDBJ databases">
        <title>Whole genome shotgun sequence of Gordonia paraffinivorans NBRC 108238.</title>
        <authorList>
            <person name="Isaki-Nakamura S."/>
            <person name="Hosoyama A."/>
            <person name="Tsuchikane K."/>
            <person name="Ando Y."/>
            <person name="Baba S."/>
            <person name="Ohji S."/>
            <person name="Hamada M."/>
            <person name="Tamura T."/>
            <person name="Yamazoe A."/>
            <person name="Yamazaki S."/>
            <person name="Fujita N."/>
        </authorList>
    </citation>
    <scope>NUCLEOTIDE SEQUENCE [LARGE SCALE GENOMIC DNA]</scope>
    <source>
        <strain evidence="8 9">NBRC 108238</strain>
    </source>
</reference>
<dbReference type="Gene3D" id="3.20.20.140">
    <property type="entry name" value="Metal-dependent hydrolases"/>
    <property type="match status" value="1"/>
</dbReference>
<protein>
    <recommendedName>
        <fullName evidence="7">Adenosine deaminase domain-containing protein</fullName>
    </recommendedName>
</protein>
<dbReference type="EMBL" id="BAOQ01000011">
    <property type="protein sequence ID" value="GAC83322.1"/>
    <property type="molecule type" value="Genomic_DNA"/>
</dbReference>
<evidence type="ECO:0000313" key="8">
    <source>
        <dbReference type="EMBL" id="GAC83322.1"/>
    </source>
</evidence>
<dbReference type="SUPFAM" id="SSF51556">
    <property type="entry name" value="Metallo-dependent hydrolases"/>
    <property type="match status" value="1"/>
</dbReference>
<dbReference type="RefSeq" id="WP_006899558.1">
    <property type="nucleotide sequence ID" value="NZ_BAOQ01000011.1"/>
</dbReference>
<evidence type="ECO:0000256" key="3">
    <source>
        <dbReference type="ARBA" id="ARBA00022723"/>
    </source>
</evidence>
<comment type="similarity">
    <text evidence="2">Belongs to the metallo-dependent hydrolases superfamily. Adenosine and AMP deaminases family.</text>
</comment>
<feature type="region of interest" description="Disordered" evidence="6">
    <location>
        <begin position="103"/>
        <end position="123"/>
    </location>
</feature>
<sequence>MPSGSTTGRAVEAPDLLARLRDEEVPLGVWPRSNISLRLYRSWDAHPLPRLCPPGVPVSLNTDDPAILGTALEADWSVPSSIWGLDEDNLKSGLRRRRRLTDLAPASKVPASHPSLLPTASGSLAPNSPRVAAVAVLPQ</sequence>
<dbReference type="Pfam" id="PF00962">
    <property type="entry name" value="A_deaminase"/>
    <property type="match status" value="1"/>
</dbReference>
<evidence type="ECO:0000256" key="2">
    <source>
        <dbReference type="ARBA" id="ARBA00006676"/>
    </source>
</evidence>
<dbReference type="PROSITE" id="PS00485">
    <property type="entry name" value="A_DEAMINASE"/>
    <property type="match status" value="1"/>
</dbReference>
<evidence type="ECO:0000256" key="5">
    <source>
        <dbReference type="ARBA" id="ARBA00022833"/>
    </source>
</evidence>
<dbReference type="Proteomes" id="UP000035021">
    <property type="component" value="Unassembled WGS sequence"/>
</dbReference>
<feature type="domain" description="Adenosine deaminase" evidence="7">
    <location>
        <begin position="9"/>
        <end position="91"/>
    </location>
</feature>
<comment type="cofactor">
    <cofactor evidence="1">
        <name>Zn(2+)</name>
        <dbReference type="ChEBI" id="CHEBI:29105"/>
    </cofactor>
</comment>
<dbReference type="PANTHER" id="PTHR43114">
    <property type="entry name" value="ADENINE DEAMINASE"/>
    <property type="match status" value="1"/>
</dbReference>
<keyword evidence="9" id="KW-1185">Reference proteome</keyword>
<evidence type="ECO:0000256" key="6">
    <source>
        <dbReference type="SAM" id="MobiDB-lite"/>
    </source>
</evidence>
<dbReference type="InterPro" id="IPR001365">
    <property type="entry name" value="A_deaminase_dom"/>
</dbReference>
<proteinExistence type="inferred from homology"/>
<dbReference type="InterPro" id="IPR032466">
    <property type="entry name" value="Metal_Hydrolase"/>
</dbReference>
<dbReference type="InterPro" id="IPR006650">
    <property type="entry name" value="A/AMP_deam_AS"/>
</dbReference>
<organism evidence="8 9">
    <name type="scientific">Gordonia paraffinivorans NBRC 108238</name>
    <dbReference type="NCBI Taxonomy" id="1223543"/>
    <lineage>
        <taxon>Bacteria</taxon>
        <taxon>Bacillati</taxon>
        <taxon>Actinomycetota</taxon>
        <taxon>Actinomycetes</taxon>
        <taxon>Mycobacteriales</taxon>
        <taxon>Gordoniaceae</taxon>
        <taxon>Gordonia</taxon>
    </lineage>
</organism>
<accession>A0ABQ0IIA7</accession>
<evidence type="ECO:0000313" key="9">
    <source>
        <dbReference type="Proteomes" id="UP000035021"/>
    </source>
</evidence>
<evidence type="ECO:0000259" key="7">
    <source>
        <dbReference type="Pfam" id="PF00962"/>
    </source>
</evidence>
<comment type="caution">
    <text evidence="8">The sequence shown here is derived from an EMBL/GenBank/DDBJ whole genome shotgun (WGS) entry which is preliminary data.</text>
</comment>
<gene>
    <name evidence="8" type="ORF">GP2_011_00490</name>
</gene>
<keyword evidence="5" id="KW-0862">Zinc</keyword>
<evidence type="ECO:0000256" key="4">
    <source>
        <dbReference type="ARBA" id="ARBA00022801"/>
    </source>
</evidence>
<name>A0ABQ0IIA7_9ACTN</name>
<keyword evidence="3" id="KW-0479">Metal-binding</keyword>
<evidence type="ECO:0000256" key="1">
    <source>
        <dbReference type="ARBA" id="ARBA00001947"/>
    </source>
</evidence>
<dbReference type="InterPro" id="IPR006330">
    <property type="entry name" value="Ado/ade_deaminase"/>
</dbReference>
<dbReference type="PANTHER" id="PTHR43114:SF6">
    <property type="entry name" value="ADENINE DEAMINASE"/>
    <property type="match status" value="1"/>
</dbReference>
<keyword evidence="4" id="KW-0378">Hydrolase</keyword>